<gene>
    <name evidence="2" type="primary">LOC142180009</name>
</gene>
<sequence length="645" mass="73706">MRADHRFANRDLDSSSSRFRKDRGERNKYANTNARIGDYNFNVSTSELVTVLRNMGDKGYLTELFSEKGKQAYMKNRKEPPKLPSPKKTLNVINGGEEVNSVTYTTARKTTKFTITHGKRTRQTLEDGNITFDDADADGLMIPHNDTLIEEFISKEGRIASLGRFISRSSEKSIKFFSVLKKQNQFEWTEECRQALKDMKAYLTNPPLLSKPRDGERLFVYLAVAEVVVSAVLVSEDKGKQSHIDLEKLALALVMAARKLRPYFQCHHISVVTAYPLRNILHKQELSGRLTKGAIELSEYDIIYQPRTTIKSQILADFVAGFNTKIILEVEKELQFFTRANPGTWTLFTDGSSNVKEAGLGIVLIPPSGENIRQAIKCYPITNNEAEYEVVIAGLELARELFIEQIIIKSDSQLVVNQMQGTYTAREARMQQYLEKTRELVRQFQSWKIVQIPREENAEADALANLASVAEVTSEENAIVIHLFHSTLDQDKHEYGIVPEGKKESQVLRRKVARYCLIRDNLYRKIFGGPLTRCLGPNQTEYVMREVHEEHCGNHAGGISLVKTLIRAGYYRPKMEEDAEYFVAKCDKCQRYFNNMHRAAELLHTVISPWTFIKWGMDIVGPLPQAKEKSWVARYYLVMGCKIYP</sequence>
<evidence type="ECO:0000313" key="1">
    <source>
        <dbReference type="Proteomes" id="UP000790787"/>
    </source>
</evidence>
<accession>A0AC58UBZ8</accession>
<proteinExistence type="predicted"/>
<reference evidence="1" key="1">
    <citation type="journal article" date="2014" name="Nat. Commun.">
        <title>The tobacco genome sequence and its comparison with those of tomato and potato.</title>
        <authorList>
            <person name="Sierro N."/>
            <person name="Battey J.N."/>
            <person name="Ouadi S."/>
            <person name="Bakaher N."/>
            <person name="Bovet L."/>
            <person name="Willig A."/>
            <person name="Goepfert S."/>
            <person name="Peitsch M.C."/>
            <person name="Ivanov N.V."/>
        </authorList>
    </citation>
    <scope>NUCLEOTIDE SEQUENCE [LARGE SCALE GENOMIC DNA]</scope>
</reference>
<keyword evidence="1" id="KW-1185">Reference proteome</keyword>
<organism evidence="1 2">
    <name type="scientific">Nicotiana tabacum</name>
    <name type="common">Common tobacco</name>
    <dbReference type="NCBI Taxonomy" id="4097"/>
    <lineage>
        <taxon>Eukaryota</taxon>
        <taxon>Viridiplantae</taxon>
        <taxon>Streptophyta</taxon>
        <taxon>Embryophyta</taxon>
        <taxon>Tracheophyta</taxon>
        <taxon>Spermatophyta</taxon>
        <taxon>Magnoliopsida</taxon>
        <taxon>eudicotyledons</taxon>
        <taxon>Gunneridae</taxon>
        <taxon>Pentapetalae</taxon>
        <taxon>asterids</taxon>
        <taxon>lamiids</taxon>
        <taxon>Solanales</taxon>
        <taxon>Solanaceae</taxon>
        <taxon>Nicotianoideae</taxon>
        <taxon>Nicotianeae</taxon>
        <taxon>Nicotiana</taxon>
    </lineage>
</organism>
<protein>
    <submittedName>
        <fullName evidence="2">Uncharacterized protein LOC142180009</fullName>
    </submittedName>
</protein>
<reference evidence="2" key="2">
    <citation type="submission" date="2025-08" db="UniProtKB">
        <authorList>
            <consortium name="RefSeq"/>
        </authorList>
    </citation>
    <scope>IDENTIFICATION</scope>
    <source>
        <tissue evidence="2">Leaf</tissue>
    </source>
</reference>
<evidence type="ECO:0000313" key="2">
    <source>
        <dbReference type="RefSeq" id="XP_075107027.1"/>
    </source>
</evidence>
<name>A0AC58UBZ8_TOBAC</name>
<dbReference type="RefSeq" id="XP_075107027.1">
    <property type="nucleotide sequence ID" value="XM_075250926.1"/>
</dbReference>
<dbReference type="Proteomes" id="UP000790787">
    <property type="component" value="Chromosome 4"/>
</dbReference>